<gene>
    <name evidence="12" type="ORF">HNP76_000395</name>
</gene>
<evidence type="ECO:0000256" key="8">
    <source>
        <dbReference type="ARBA" id="ARBA00023326"/>
    </source>
</evidence>
<keyword evidence="4 10" id="KW-0732">Signal</keyword>
<evidence type="ECO:0000259" key="11">
    <source>
        <dbReference type="PROSITE" id="PS51760"/>
    </source>
</evidence>
<dbReference type="PROSITE" id="PS51760">
    <property type="entry name" value="GH10_2"/>
    <property type="match status" value="1"/>
</dbReference>
<evidence type="ECO:0000256" key="4">
    <source>
        <dbReference type="ARBA" id="ARBA00022729"/>
    </source>
</evidence>
<evidence type="ECO:0000256" key="2">
    <source>
        <dbReference type="ARBA" id="ARBA00007495"/>
    </source>
</evidence>
<dbReference type="EC" id="3.2.1.8" evidence="9"/>
<sequence>MKKVATLFAVCVTVMSLVSCGKDFRSAAMKHGFRTGMAITPGDLYDETSKKIIKSDCNILVYENNMKYGVLRPNKKFWNWSDIDLLIKFAQENKMAVKWHTLFWHQQNPPFLSSYWTREEALAEMDEHITTIMSRYKGIISEYDVVNEMFNEDGTMRETVWLKTIGPDYIEHALRKAHEIDPDAKLYLNEYSNEEKGHPKADAMYNFVKDLKERGVPIDGVGMQLHLDTTIPCSEEAIRANLERYKELGIDISFSEVDIRIPTGDNAAANEGRQQEMYEMLYRFAREMSNVKSVITWGISDKHSWVPSFYAGKGSALLYDNKLKPKPVYEAVFKEISK</sequence>
<comment type="catalytic activity">
    <reaction evidence="1 9">
        <text>Endohydrolysis of (1-&gt;4)-beta-D-xylosidic linkages in xylans.</text>
        <dbReference type="EC" id="3.2.1.8"/>
    </reaction>
</comment>
<evidence type="ECO:0000256" key="5">
    <source>
        <dbReference type="ARBA" id="ARBA00022801"/>
    </source>
</evidence>
<keyword evidence="3 12" id="KW-0858">Xylan degradation</keyword>
<keyword evidence="5 9" id="KW-0378">Hydrolase</keyword>
<dbReference type="RefSeq" id="WP_184656930.1">
    <property type="nucleotide sequence ID" value="NZ_CP031518.1"/>
</dbReference>
<reference evidence="12 13" key="1">
    <citation type="submission" date="2020-08" db="EMBL/GenBank/DDBJ databases">
        <title>Genomic Encyclopedia of Type Strains, Phase IV (KMG-IV): sequencing the most valuable type-strain genomes for metagenomic binning, comparative biology and taxonomic classification.</title>
        <authorList>
            <person name="Goeker M."/>
        </authorList>
    </citation>
    <scope>NUCLEOTIDE SEQUENCE [LARGE SCALE GENOMIC DNA]</scope>
    <source>
        <strain evidence="12 13">DSM 103462</strain>
    </source>
</reference>
<feature type="chain" id="PRO_5030964932" description="Beta-xylanase" evidence="10">
    <location>
        <begin position="22"/>
        <end position="338"/>
    </location>
</feature>
<dbReference type="SMART" id="SM00633">
    <property type="entry name" value="Glyco_10"/>
    <property type="match status" value="1"/>
</dbReference>
<keyword evidence="7 9" id="KW-0326">Glycosidase</keyword>
<dbReference type="PRINTS" id="PR00134">
    <property type="entry name" value="GLHYDRLASE10"/>
</dbReference>
<organism evidence="12 13">
    <name type="scientific">Treponema ruminis</name>
    <dbReference type="NCBI Taxonomy" id="744515"/>
    <lineage>
        <taxon>Bacteria</taxon>
        <taxon>Pseudomonadati</taxon>
        <taxon>Spirochaetota</taxon>
        <taxon>Spirochaetia</taxon>
        <taxon>Spirochaetales</taxon>
        <taxon>Treponemataceae</taxon>
        <taxon>Treponema</taxon>
    </lineage>
</organism>
<evidence type="ECO:0000256" key="10">
    <source>
        <dbReference type="SAM" id="SignalP"/>
    </source>
</evidence>
<comment type="similarity">
    <text evidence="2 9">Belongs to the glycosyl hydrolase 10 (cellulase F) family.</text>
</comment>
<dbReference type="InterPro" id="IPR017853">
    <property type="entry name" value="GH"/>
</dbReference>
<dbReference type="PANTHER" id="PTHR31490:SF88">
    <property type="entry name" value="BETA-XYLANASE"/>
    <property type="match status" value="1"/>
</dbReference>
<dbReference type="GO" id="GO:0031176">
    <property type="term" value="F:endo-1,4-beta-xylanase activity"/>
    <property type="evidence" value="ECO:0007669"/>
    <property type="project" value="UniProtKB-EC"/>
</dbReference>
<evidence type="ECO:0000256" key="7">
    <source>
        <dbReference type="ARBA" id="ARBA00023295"/>
    </source>
</evidence>
<dbReference type="InterPro" id="IPR001000">
    <property type="entry name" value="GH10_dom"/>
</dbReference>
<dbReference type="Gene3D" id="3.20.20.80">
    <property type="entry name" value="Glycosidases"/>
    <property type="match status" value="1"/>
</dbReference>
<proteinExistence type="inferred from homology"/>
<accession>A0A7W8G760</accession>
<dbReference type="SUPFAM" id="SSF51445">
    <property type="entry name" value="(Trans)glycosidases"/>
    <property type="match status" value="1"/>
</dbReference>
<comment type="caution">
    <text evidence="12">The sequence shown here is derived from an EMBL/GenBank/DDBJ whole genome shotgun (WGS) entry which is preliminary data.</text>
</comment>
<dbReference type="EMBL" id="JACHFQ010000001">
    <property type="protein sequence ID" value="MBB5225055.1"/>
    <property type="molecule type" value="Genomic_DNA"/>
</dbReference>
<dbReference type="PANTHER" id="PTHR31490">
    <property type="entry name" value="GLYCOSYL HYDROLASE"/>
    <property type="match status" value="1"/>
</dbReference>
<dbReference type="Proteomes" id="UP000518887">
    <property type="component" value="Unassembled WGS sequence"/>
</dbReference>
<protein>
    <recommendedName>
        <fullName evidence="9">Beta-xylanase</fullName>
        <ecNumber evidence="9">3.2.1.8</ecNumber>
    </recommendedName>
</protein>
<evidence type="ECO:0000313" key="12">
    <source>
        <dbReference type="EMBL" id="MBB5225055.1"/>
    </source>
</evidence>
<evidence type="ECO:0000313" key="13">
    <source>
        <dbReference type="Proteomes" id="UP000518887"/>
    </source>
</evidence>
<keyword evidence="8 9" id="KW-0624">Polysaccharide degradation</keyword>
<evidence type="ECO:0000256" key="9">
    <source>
        <dbReference type="RuleBase" id="RU361174"/>
    </source>
</evidence>
<dbReference type="PROSITE" id="PS51257">
    <property type="entry name" value="PROKAR_LIPOPROTEIN"/>
    <property type="match status" value="1"/>
</dbReference>
<evidence type="ECO:0000256" key="6">
    <source>
        <dbReference type="ARBA" id="ARBA00023277"/>
    </source>
</evidence>
<name>A0A7W8G760_9SPIR</name>
<feature type="signal peptide" evidence="10">
    <location>
        <begin position="1"/>
        <end position="21"/>
    </location>
</feature>
<keyword evidence="13" id="KW-1185">Reference proteome</keyword>
<dbReference type="AlphaFoldDB" id="A0A7W8G760"/>
<evidence type="ECO:0000256" key="3">
    <source>
        <dbReference type="ARBA" id="ARBA00022651"/>
    </source>
</evidence>
<dbReference type="GO" id="GO:0045493">
    <property type="term" value="P:xylan catabolic process"/>
    <property type="evidence" value="ECO:0007669"/>
    <property type="project" value="UniProtKB-KW"/>
</dbReference>
<dbReference type="InterPro" id="IPR044846">
    <property type="entry name" value="GH10"/>
</dbReference>
<dbReference type="Pfam" id="PF00331">
    <property type="entry name" value="Glyco_hydro_10"/>
    <property type="match status" value="1"/>
</dbReference>
<evidence type="ECO:0000256" key="1">
    <source>
        <dbReference type="ARBA" id="ARBA00000681"/>
    </source>
</evidence>
<feature type="domain" description="GH10" evidence="11">
    <location>
        <begin position="18"/>
        <end position="335"/>
    </location>
</feature>
<keyword evidence="6 9" id="KW-0119">Carbohydrate metabolism</keyword>